<sequence length="128" mass="12457">MSSDGSERDGPGAGIRIGSVSHSALNFGSHGSATTTNSPPGTAGPGQDELLAAVRALRADLTRLEATRDAQILDAELVATEAEITGSGGAGPGRLALLRDSLADAGQVAGALVSGVALAELLAALLGG</sequence>
<dbReference type="Proteomes" id="UP000186455">
    <property type="component" value="Unassembled WGS sequence"/>
</dbReference>
<evidence type="ECO:0000313" key="2">
    <source>
        <dbReference type="EMBL" id="OKH94215.1"/>
    </source>
</evidence>
<feature type="region of interest" description="Disordered" evidence="1">
    <location>
        <begin position="23"/>
        <end position="47"/>
    </location>
</feature>
<organism evidence="2 3">
    <name type="scientific">Streptomyces uncialis</name>
    <dbReference type="NCBI Taxonomy" id="1048205"/>
    <lineage>
        <taxon>Bacteria</taxon>
        <taxon>Bacillati</taxon>
        <taxon>Actinomycetota</taxon>
        <taxon>Actinomycetes</taxon>
        <taxon>Kitasatosporales</taxon>
        <taxon>Streptomycetaceae</taxon>
        <taxon>Streptomyces</taxon>
    </lineage>
</organism>
<proteinExistence type="predicted"/>
<dbReference type="AlphaFoldDB" id="A0A1Q4V8S5"/>
<comment type="caution">
    <text evidence="2">The sequence shown here is derived from an EMBL/GenBank/DDBJ whole genome shotgun (WGS) entry which is preliminary data.</text>
</comment>
<accession>A0A1Q4V8S5</accession>
<dbReference type="RefSeq" id="WP_073788965.1">
    <property type="nucleotide sequence ID" value="NZ_CP109583.1"/>
</dbReference>
<dbReference type="GeneID" id="96796745"/>
<evidence type="ECO:0000313" key="3">
    <source>
        <dbReference type="Proteomes" id="UP000186455"/>
    </source>
</evidence>
<evidence type="ECO:0000256" key="1">
    <source>
        <dbReference type="SAM" id="MobiDB-lite"/>
    </source>
</evidence>
<feature type="compositionally biased region" description="Polar residues" evidence="1">
    <location>
        <begin position="23"/>
        <end position="40"/>
    </location>
</feature>
<gene>
    <name evidence="2" type="ORF">AB852_16640</name>
</gene>
<protein>
    <submittedName>
        <fullName evidence="2">Uncharacterized protein</fullName>
    </submittedName>
</protein>
<keyword evidence="3" id="KW-1185">Reference proteome</keyword>
<dbReference type="STRING" id="1048205.AB852_16640"/>
<dbReference type="EMBL" id="LFBV01000003">
    <property type="protein sequence ID" value="OKH94215.1"/>
    <property type="molecule type" value="Genomic_DNA"/>
</dbReference>
<reference evidence="2 3" key="1">
    <citation type="submission" date="2015-06" db="EMBL/GenBank/DDBJ databases">
        <title>Cloning and characterization of the uncialamcin biosynthetic gene cluster.</title>
        <authorList>
            <person name="Yan X."/>
            <person name="Huang T."/>
            <person name="Ge H."/>
            <person name="Shen B."/>
        </authorList>
    </citation>
    <scope>NUCLEOTIDE SEQUENCE [LARGE SCALE GENOMIC DNA]</scope>
    <source>
        <strain evidence="2 3">DCA2648</strain>
    </source>
</reference>
<name>A0A1Q4V8S5_9ACTN</name>